<dbReference type="GeneID" id="33571184"/>
<protein>
    <submittedName>
        <fullName evidence="1">Uncharacterized protein</fullName>
    </submittedName>
</protein>
<dbReference type="RefSeq" id="XP_021875030.1">
    <property type="nucleotide sequence ID" value="XM_022029341.1"/>
</dbReference>
<gene>
    <name evidence="1" type="ORF">BCR41DRAFT_402758</name>
</gene>
<evidence type="ECO:0000313" key="1">
    <source>
        <dbReference type="EMBL" id="ORY88930.1"/>
    </source>
</evidence>
<sequence>MSLRVIIGNKTVTFKVAPNDNSLSPRVFCPCCEGVFARNYAKRHYIRTHLDPGYGSDGDNPNDEDPVDTEENYVIPVIANGKRKLNPAPFPASRTNDEIIKRLRGDIPPKMFKSAMESMSANAFKICHRGDSENSYGAILPPETAEFLQELLPREYEILQISDDSNGIDQPNPVDIDLEVTHVPVSEDTLPSIEIGGMIGLERVLGAILETGPRRLRILCAEVYNRDPVEDPHAESTKIRPTSLPTISPATQYEGRLKIVQVPDLFSNRKLVIGVRGYNYLVTSSLCGREALVGPKRCADFPVNHTTKMNVKRQLQDAYMLQGDVLGLAQIRSGFGHLTTYSSRRGALQGFGAPSLMPVSIFTLSQRGVPNCNVFRQLAIRARERNKAKIVLHIRDVDVPEDSDNTKSAEVIRSLRGLFTNGHRITISGNKDAEDLLMKLAQIFSPMISDKNRLVAAKLALRDIKGGCRVRFFEVWLIGSPGYPLSNDPGHRSQIPDGAGNHKGRQKLVLAAIVCTWKELALRDFKGGVGFFEIWSIGSPGYPLSNDPGPRSEVPMLEEQWTFKVHGPE</sequence>
<dbReference type="OrthoDB" id="2401402at2759"/>
<keyword evidence="2" id="KW-1185">Reference proteome</keyword>
<name>A0A1Y2FXY7_9FUNG</name>
<dbReference type="EMBL" id="MCFF01000118">
    <property type="protein sequence ID" value="ORY88930.1"/>
    <property type="molecule type" value="Genomic_DNA"/>
</dbReference>
<comment type="caution">
    <text evidence="1">The sequence shown here is derived from an EMBL/GenBank/DDBJ whole genome shotgun (WGS) entry which is preliminary data.</text>
</comment>
<dbReference type="AlphaFoldDB" id="A0A1Y2FXY7"/>
<reference evidence="1 2" key="1">
    <citation type="submission" date="2016-07" db="EMBL/GenBank/DDBJ databases">
        <title>Pervasive Adenine N6-methylation of Active Genes in Fungi.</title>
        <authorList>
            <consortium name="DOE Joint Genome Institute"/>
            <person name="Mondo S.J."/>
            <person name="Dannebaum R.O."/>
            <person name="Kuo R.C."/>
            <person name="Labutti K."/>
            <person name="Haridas S."/>
            <person name="Kuo A."/>
            <person name="Salamov A."/>
            <person name="Ahrendt S.R."/>
            <person name="Lipzen A."/>
            <person name="Sullivan W."/>
            <person name="Andreopoulos W.B."/>
            <person name="Clum A."/>
            <person name="Lindquist E."/>
            <person name="Daum C."/>
            <person name="Ramamoorthy G.K."/>
            <person name="Gryganskyi A."/>
            <person name="Culley D."/>
            <person name="Magnuson J.K."/>
            <person name="James T.Y."/>
            <person name="O'Malley M.A."/>
            <person name="Stajich J.E."/>
            <person name="Spatafora J.W."/>
            <person name="Visel A."/>
            <person name="Grigoriev I.V."/>
        </authorList>
    </citation>
    <scope>NUCLEOTIDE SEQUENCE [LARGE SCALE GENOMIC DNA]</scope>
    <source>
        <strain evidence="1 2">NRRL 3116</strain>
    </source>
</reference>
<proteinExistence type="predicted"/>
<evidence type="ECO:0000313" key="2">
    <source>
        <dbReference type="Proteomes" id="UP000193648"/>
    </source>
</evidence>
<accession>A0A1Y2FXY7</accession>
<organism evidence="1 2">
    <name type="scientific">Lobosporangium transversale</name>
    <dbReference type="NCBI Taxonomy" id="64571"/>
    <lineage>
        <taxon>Eukaryota</taxon>
        <taxon>Fungi</taxon>
        <taxon>Fungi incertae sedis</taxon>
        <taxon>Mucoromycota</taxon>
        <taxon>Mortierellomycotina</taxon>
        <taxon>Mortierellomycetes</taxon>
        <taxon>Mortierellales</taxon>
        <taxon>Mortierellaceae</taxon>
        <taxon>Lobosporangium</taxon>
    </lineage>
</organism>
<dbReference type="Proteomes" id="UP000193648">
    <property type="component" value="Unassembled WGS sequence"/>
</dbReference>
<dbReference type="InParanoid" id="A0A1Y2FXY7"/>